<dbReference type="AlphaFoldDB" id="A0A0X3PA75"/>
<name>A0A0X3PA75_SCHSO</name>
<accession>A0A0X3PA75</accession>
<gene>
    <name evidence="1" type="ORF">TR165590</name>
</gene>
<evidence type="ECO:0000313" key="1">
    <source>
        <dbReference type="EMBL" id="JAP46827.1"/>
    </source>
</evidence>
<organism evidence="1">
    <name type="scientific">Schistocephalus solidus</name>
    <name type="common">Tapeworm</name>
    <dbReference type="NCBI Taxonomy" id="70667"/>
    <lineage>
        <taxon>Eukaryota</taxon>
        <taxon>Metazoa</taxon>
        <taxon>Spiralia</taxon>
        <taxon>Lophotrochozoa</taxon>
        <taxon>Platyhelminthes</taxon>
        <taxon>Cestoda</taxon>
        <taxon>Eucestoda</taxon>
        <taxon>Diphyllobothriidea</taxon>
        <taxon>Diphyllobothriidae</taxon>
        <taxon>Schistocephalus</taxon>
    </lineage>
</organism>
<protein>
    <submittedName>
        <fullName evidence="1">Uncharacterized protein</fullName>
    </submittedName>
</protein>
<proteinExistence type="predicted"/>
<sequence>MFNQFLTMLKMRLFTFLFILERFHTLFTFRPRSKIANVQLFPVSIVLAQTEPWLTPNARKLLKKTRALNKRRRSCPSAHLEACFRAKRDRVLEMVEECKAAWLEKIDKEIQECDRVLFEVFSQQWPYSS</sequence>
<dbReference type="EMBL" id="GEEE01016398">
    <property type="protein sequence ID" value="JAP46827.1"/>
    <property type="molecule type" value="Transcribed_RNA"/>
</dbReference>
<reference evidence="1" key="1">
    <citation type="submission" date="2016-01" db="EMBL/GenBank/DDBJ databases">
        <title>Reference transcriptome for the parasite Schistocephalus solidus: insights into the molecular evolution of parasitism.</title>
        <authorList>
            <person name="Hebert F.O."/>
            <person name="Grambauer S."/>
            <person name="Barber I."/>
            <person name="Landry C.R."/>
            <person name="Aubin-Horth N."/>
        </authorList>
    </citation>
    <scope>NUCLEOTIDE SEQUENCE</scope>
</reference>